<name>A0ACC3TS67_9ASCO</name>
<reference evidence="2" key="1">
    <citation type="journal article" date="2024" name="Front. Bioeng. Biotechnol.">
        <title>Genome-scale model development and genomic sequencing of the oleaginous clade Lipomyces.</title>
        <authorList>
            <person name="Czajka J.J."/>
            <person name="Han Y."/>
            <person name="Kim J."/>
            <person name="Mondo S.J."/>
            <person name="Hofstad B.A."/>
            <person name="Robles A."/>
            <person name="Haridas S."/>
            <person name="Riley R."/>
            <person name="LaButti K."/>
            <person name="Pangilinan J."/>
            <person name="Andreopoulos W."/>
            <person name="Lipzen A."/>
            <person name="Yan J."/>
            <person name="Wang M."/>
            <person name="Ng V."/>
            <person name="Grigoriev I.V."/>
            <person name="Spatafora J.W."/>
            <person name="Magnuson J.K."/>
            <person name="Baker S.E."/>
            <person name="Pomraning K.R."/>
        </authorList>
    </citation>
    <scope>NUCLEOTIDE SEQUENCE [LARGE SCALE GENOMIC DNA]</scope>
    <source>
        <strain evidence="2">CBS 10300</strain>
    </source>
</reference>
<keyword evidence="2" id="KW-1185">Reference proteome</keyword>
<organism evidence="1 2">
    <name type="scientific">Lipomyces orientalis</name>
    <dbReference type="NCBI Taxonomy" id="1233043"/>
    <lineage>
        <taxon>Eukaryota</taxon>
        <taxon>Fungi</taxon>
        <taxon>Dikarya</taxon>
        <taxon>Ascomycota</taxon>
        <taxon>Saccharomycotina</taxon>
        <taxon>Lipomycetes</taxon>
        <taxon>Lipomycetales</taxon>
        <taxon>Lipomycetaceae</taxon>
        <taxon>Lipomyces</taxon>
    </lineage>
</organism>
<dbReference type="Proteomes" id="UP001489719">
    <property type="component" value="Unassembled WGS sequence"/>
</dbReference>
<accession>A0ACC3TS67</accession>
<comment type="caution">
    <text evidence="1">The sequence shown here is derived from an EMBL/GenBank/DDBJ whole genome shotgun (WGS) entry which is preliminary data.</text>
</comment>
<sequence length="396" mass="42690">MSTRNSQPTALHKILQPHATTRLLAVLTMNAVDGSSHVPQDKFASELEEELPSLLVLILDTSPLGWGAQSPPISLRDAVASLLIFINSHLALSHSNEVAVIAAHTDCVRYLYPVPGEDYKKLAPKSTATSGTESSDDVVANGQTNGHNGALTDSSMYRQFRVVDESVLKQLEMLLLATSASDIEHNGKISDATLISGALSTSLAYINRLIGGVNDDGPKMRARILVVSVCSDLASQYVPIMNCIFAAQKMKVPIDICKIGNETVFLQQAADTTGGVYLHLEHPAGMIQYLMTAFLPDRVLRKHLVLPTLSSIDFRAACFCHKRIVDIGYVCNICLSIFCQPPADGSCAICDTIFDPKELANLLKKPIVVATGTPKAKAKKKKKKDTDSTPTLTPGP</sequence>
<gene>
    <name evidence="1" type="ORF">V1517DRAFT_318699</name>
</gene>
<evidence type="ECO:0000313" key="2">
    <source>
        <dbReference type="Proteomes" id="UP001489719"/>
    </source>
</evidence>
<protein>
    <submittedName>
        <fullName evidence="1">Transcription factor Tfb4-domain-containing protein</fullName>
    </submittedName>
</protein>
<evidence type="ECO:0000313" key="1">
    <source>
        <dbReference type="EMBL" id="KAK9324080.1"/>
    </source>
</evidence>
<proteinExistence type="predicted"/>
<dbReference type="EMBL" id="MU970054">
    <property type="protein sequence ID" value="KAK9324080.1"/>
    <property type="molecule type" value="Genomic_DNA"/>
</dbReference>